<dbReference type="Proteomes" id="UP000541444">
    <property type="component" value="Unassembled WGS sequence"/>
</dbReference>
<proteinExistence type="predicted"/>
<dbReference type="AlphaFoldDB" id="A0A7J7N040"/>
<dbReference type="OrthoDB" id="543227at2759"/>
<organism evidence="1 2">
    <name type="scientific">Kingdonia uniflora</name>
    <dbReference type="NCBI Taxonomy" id="39325"/>
    <lineage>
        <taxon>Eukaryota</taxon>
        <taxon>Viridiplantae</taxon>
        <taxon>Streptophyta</taxon>
        <taxon>Embryophyta</taxon>
        <taxon>Tracheophyta</taxon>
        <taxon>Spermatophyta</taxon>
        <taxon>Magnoliopsida</taxon>
        <taxon>Ranunculales</taxon>
        <taxon>Circaeasteraceae</taxon>
        <taxon>Kingdonia</taxon>
    </lineage>
</organism>
<protein>
    <submittedName>
        <fullName evidence="1">Uncharacterized protein</fullName>
    </submittedName>
</protein>
<comment type="caution">
    <text evidence="1">The sequence shown here is derived from an EMBL/GenBank/DDBJ whole genome shotgun (WGS) entry which is preliminary data.</text>
</comment>
<evidence type="ECO:0000313" key="2">
    <source>
        <dbReference type="Proteomes" id="UP000541444"/>
    </source>
</evidence>
<reference evidence="1 2" key="1">
    <citation type="journal article" date="2020" name="IScience">
        <title>Genome Sequencing of the Endangered Kingdonia uniflora (Circaeasteraceae, Ranunculales) Reveals Potential Mechanisms of Evolutionary Specialization.</title>
        <authorList>
            <person name="Sun Y."/>
            <person name="Deng T."/>
            <person name="Zhang A."/>
            <person name="Moore M.J."/>
            <person name="Landis J.B."/>
            <person name="Lin N."/>
            <person name="Zhang H."/>
            <person name="Zhang X."/>
            <person name="Huang J."/>
            <person name="Zhang X."/>
            <person name="Sun H."/>
            <person name="Wang H."/>
        </authorList>
    </citation>
    <scope>NUCLEOTIDE SEQUENCE [LARGE SCALE GENOMIC DNA]</scope>
    <source>
        <strain evidence="1">TB1705</strain>
        <tissue evidence="1">Leaf</tissue>
    </source>
</reference>
<dbReference type="EMBL" id="JACGCM010001165">
    <property type="protein sequence ID" value="KAF6160390.1"/>
    <property type="molecule type" value="Genomic_DNA"/>
</dbReference>
<evidence type="ECO:0000313" key="1">
    <source>
        <dbReference type="EMBL" id="KAF6160390.1"/>
    </source>
</evidence>
<name>A0A7J7N040_9MAGN</name>
<dbReference type="PANTHER" id="PTHR35315">
    <property type="entry name" value="ACI13"/>
    <property type="match status" value="1"/>
</dbReference>
<dbReference type="PANTHER" id="PTHR35315:SF1">
    <property type="entry name" value="RAB6-INTERACTING GOLGIN"/>
    <property type="match status" value="1"/>
</dbReference>
<keyword evidence="2" id="KW-1185">Reference proteome</keyword>
<gene>
    <name evidence="1" type="ORF">GIB67_019159</name>
</gene>
<sequence length="55" mass="6036">MAKTPPLLHEIGPDGLARESPVIAYTEKIIEAEQLQLKKEMVAGSSNRAFWIGLS</sequence>
<accession>A0A7J7N040</accession>